<gene>
    <name evidence="2" type="ORF">SFRICE_030572</name>
</gene>
<accession>A0A2H1W259</accession>
<dbReference type="EMBL" id="ODYU01005836">
    <property type="protein sequence ID" value="SOQ47117.1"/>
    <property type="molecule type" value="Genomic_DNA"/>
</dbReference>
<reference evidence="2" key="1">
    <citation type="submission" date="2016-07" db="EMBL/GenBank/DDBJ databases">
        <authorList>
            <person name="Bretaudeau A."/>
        </authorList>
    </citation>
    <scope>NUCLEOTIDE SEQUENCE</scope>
    <source>
        <strain evidence="2">Rice</strain>
        <tissue evidence="2">Whole body</tissue>
    </source>
</reference>
<feature type="region of interest" description="Disordered" evidence="1">
    <location>
        <begin position="1"/>
        <end position="44"/>
    </location>
</feature>
<organism evidence="2">
    <name type="scientific">Spodoptera frugiperda</name>
    <name type="common">Fall armyworm</name>
    <dbReference type="NCBI Taxonomy" id="7108"/>
    <lineage>
        <taxon>Eukaryota</taxon>
        <taxon>Metazoa</taxon>
        <taxon>Ecdysozoa</taxon>
        <taxon>Arthropoda</taxon>
        <taxon>Hexapoda</taxon>
        <taxon>Insecta</taxon>
        <taxon>Pterygota</taxon>
        <taxon>Neoptera</taxon>
        <taxon>Endopterygota</taxon>
        <taxon>Lepidoptera</taxon>
        <taxon>Glossata</taxon>
        <taxon>Ditrysia</taxon>
        <taxon>Noctuoidea</taxon>
        <taxon>Noctuidae</taxon>
        <taxon>Amphipyrinae</taxon>
        <taxon>Spodoptera</taxon>
    </lineage>
</organism>
<feature type="compositionally biased region" description="Basic and acidic residues" evidence="1">
    <location>
        <begin position="1"/>
        <end position="16"/>
    </location>
</feature>
<evidence type="ECO:0000256" key="1">
    <source>
        <dbReference type="SAM" id="MobiDB-lite"/>
    </source>
</evidence>
<proteinExistence type="predicted"/>
<dbReference type="AlphaFoldDB" id="A0A2H1W259"/>
<protein>
    <submittedName>
        <fullName evidence="2">SFRICE_030572</fullName>
    </submittedName>
</protein>
<sequence>MIVEHSSEGLHQERQETPTSDLGAPQNLSPWAIAPSCPPNAGTAAKEEAMLPPVSLELGSSNPLVCRQKPDDGEEKWRLILEQRKQNFLASLQGP</sequence>
<evidence type="ECO:0000313" key="2">
    <source>
        <dbReference type="EMBL" id="SOQ47117.1"/>
    </source>
</evidence>
<name>A0A2H1W259_SPOFR</name>